<dbReference type="InterPro" id="IPR039556">
    <property type="entry name" value="ICL/PEPM"/>
</dbReference>
<evidence type="ECO:0000313" key="1">
    <source>
        <dbReference type="EMBL" id="TDR89981.1"/>
    </source>
</evidence>
<accession>A0A4R7BWN2</accession>
<organism evidence="1 2">
    <name type="scientific">Enterovirga rhinocerotis</name>
    <dbReference type="NCBI Taxonomy" id="1339210"/>
    <lineage>
        <taxon>Bacteria</taxon>
        <taxon>Pseudomonadati</taxon>
        <taxon>Pseudomonadota</taxon>
        <taxon>Alphaproteobacteria</taxon>
        <taxon>Hyphomicrobiales</taxon>
        <taxon>Methylobacteriaceae</taxon>
        <taxon>Enterovirga</taxon>
    </lineage>
</organism>
<gene>
    <name evidence="1" type="ORF">EV668_2818</name>
</gene>
<dbReference type="GO" id="GO:0016833">
    <property type="term" value="F:oxo-acid-lyase activity"/>
    <property type="evidence" value="ECO:0007669"/>
    <property type="project" value="UniProtKB-ARBA"/>
</dbReference>
<dbReference type="Gene3D" id="3.20.20.60">
    <property type="entry name" value="Phosphoenolpyruvate-binding domains"/>
    <property type="match status" value="1"/>
</dbReference>
<dbReference type="RefSeq" id="WP_133771028.1">
    <property type="nucleotide sequence ID" value="NZ_SNZR01000013.1"/>
</dbReference>
<dbReference type="AlphaFoldDB" id="A0A4R7BWN2"/>
<dbReference type="InterPro" id="IPR040442">
    <property type="entry name" value="Pyrv_kinase-like_dom_sf"/>
</dbReference>
<sequence>MDMYEKRVRLRELLAEPDCTPLMGAYDVLSAKIIERAGFPVLYTGSFVTGASALALPDVGLVQLHDLLGLAREIAKETDIPIVCDADSGWYHAGNIWRTVHEFESAGVSGIHIEDQMFGKHTEQEALFVDTDVMCERIRACCDARRDKNFMIIARTDALYLKGDEEEAVARANAYLAAGADAAFIVFKGSVKSLRDFRRRIDGPLIVTSVDFQDSIADETAAGANMSVYWPLAIFAAYKAVSHVCEEFMRTKDASKLQEYCFDEGALNRLMPYDRFDANVAKYNVRDSLARRR</sequence>
<dbReference type="OrthoDB" id="9771433at2"/>
<dbReference type="CDD" id="cd00377">
    <property type="entry name" value="ICL_PEPM"/>
    <property type="match status" value="1"/>
</dbReference>
<dbReference type="EMBL" id="SNZR01000013">
    <property type="protein sequence ID" value="TDR89981.1"/>
    <property type="molecule type" value="Genomic_DNA"/>
</dbReference>
<dbReference type="Proteomes" id="UP000295122">
    <property type="component" value="Unassembled WGS sequence"/>
</dbReference>
<comment type="caution">
    <text evidence="1">The sequence shown here is derived from an EMBL/GenBank/DDBJ whole genome shotgun (WGS) entry which is preliminary data.</text>
</comment>
<keyword evidence="1" id="KW-0456">Lyase</keyword>
<protein>
    <submittedName>
        <fullName evidence="1">Methylisocitrate lyase</fullName>
    </submittedName>
</protein>
<dbReference type="SUPFAM" id="SSF51621">
    <property type="entry name" value="Phosphoenolpyruvate/pyruvate domain"/>
    <property type="match status" value="1"/>
</dbReference>
<dbReference type="InterPro" id="IPR015813">
    <property type="entry name" value="Pyrv/PenolPyrv_kinase-like_dom"/>
</dbReference>
<dbReference type="PANTHER" id="PTHR42905">
    <property type="entry name" value="PHOSPHOENOLPYRUVATE CARBOXYLASE"/>
    <property type="match status" value="1"/>
</dbReference>
<dbReference type="Pfam" id="PF13714">
    <property type="entry name" value="PEP_mutase"/>
    <property type="match status" value="1"/>
</dbReference>
<keyword evidence="2" id="KW-1185">Reference proteome</keyword>
<dbReference type="PANTHER" id="PTHR42905:SF5">
    <property type="entry name" value="CARBOXYVINYL-CARBOXYPHOSPHONATE PHOSPHORYLMUTASE, CHLOROPLASTIC"/>
    <property type="match status" value="1"/>
</dbReference>
<evidence type="ECO:0000313" key="2">
    <source>
        <dbReference type="Proteomes" id="UP000295122"/>
    </source>
</evidence>
<proteinExistence type="predicted"/>
<reference evidence="1 2" key="1">
    <citation type="submission" date="2019-03" db="EMBL/GenBank/DDBJ databases">
        <title>Genomic Encyclopedia of Type Strains, Phase IV (KMG-IV): sequencing the most valuable type-strain genomes for metagenomic binning, comparative biology and taxonomic classification.</title>
        <authorList>
            <person name="Goeker M."/>
        </authorList>
    </citation>
    <scope>NUCLEOTIDE SEQUENCE [LARGE SCALE GENOMIC DNA]</scope>
    <source>
        <strain evidence="1 2">DSM 25903</strain>
    </source>
</reference>
<name>A0A4R7BWN2_9HYPH</name>